<dbReference type="EMBL" id="CAJVQB010010483">
    <property type="protein sequence ID" value="CAG8740282.1"/>
    <property type="molecule type" value="Genomic_DNA"/>
</dbReference>
<accession>A0ABN7V7G2</accession>
<name>A0ABN7V7G2_GIGMA</name>
<reference evidence="1 2" key="1">
    <citation type="submission" date="2021-06" db="EMBL/GenBank/DDBJ databases">
        <authorList>
            <person name="Kallberg Y."/>
            <person name="Tangrot J."/>
            <person name="Rosling A."/>
        </authorList>
    </citation>
    <scope>NUCLEOTIDE SEQUENCE [LARGE SCALE GENOMIC DNA]</scope>
    <source>
        <strain evidence="1 2">120-4 pot B 10/14</strain>
    </source>
</reference>
<proteinExistence type="predicted"/>
<gene>
    <name evidence="1" type="ORF">GMARGA_LOCUS15307</name>
</gene>
<dbReference type="Proteomes" id="UP000789901">
    <property type="component" value="Unassembled WGS sequence"/>
</dbReference>
<comment type="caution">
    <text evidence="1">The sequence shown here is derived from an EMBL/GenBank/DDBJ whole genome shotgun (WGS) entry which is preliminary data.</text>
</comment>
<protein>
    <submittedName>
        <fullName evidence="1">16786_t:CDS:1</fullName>
    </submittedName>
</protein>
<sequence length="100" mass="11477">MPKPINKQSSEKDTINSDNVQSLLKNSHENCEVNGNNFENLKTEDSLLTFKHIDVNEPPTLSDDDLITLNLPNDITTKFLINRNEQFLTLYVDSWRSAQL</sequence>
<organism evidence="1 2">
    <name type="scientific">Gigaspora margarita</name>
    <dbReference type="NCBI Taxonomy" id="4874"/>
    <lineage>
        <taxon>Eukaryota</taxon>
        <taxon>Fungi</taxon>
        <taxon>Fungi incertae sedis</taxon>
        <taxon>Mucoromycota</taxon>
        <taxon>Glomeromycotina</taxon>
        <taxon>Glomeromycetes</taxon>
        <taxon>Diversisporales</taxon>
        <taxon>Gigasporaceae</taxon>
        <taxon>Gigaspora</taxon>
    </lineage>
</organism>
<evidence type="ECO:0000313" key="2">
    <source>
        <dbReference type="Proteomes" id="UP000789901"/>
    </source>
</evidence>
<keyword evidence="2" id="KW-1185">Reference proteome</keyword>
<evidence type="ECO:0000313" key="1">
    <source>
        <dbReference type="EMBL" id="CAG8740282.1"/>
    </source>
</evidence>